<keyword evidence="5" id="KW-1185">Reference proteome</keyword>
<gene>
    <name evidence="4" type="ORF">SAMN05192561_101293</name>
</gene>
<dbReference type="RefSeq" id="WP_092813308.1">
    <property type="nucleotide sequence ID" value="NZ_FNWU01000001.1"/>
</dbReference>
<proteinExistence type="predicted"/>
<dbReference type="InterPro" id="IPR054309">
    <property type="entry name" value="NorB_cytochrome_c-like"/>
</dbReference>
<feature type="transmembrane region" description="Helical" evidence="2">
    <location>
        <begin position="544"/>
        <end position="565"/>
    </location>
</feature>
<evidence type="ECO:0000256" key="2">
    <source>
        <dbReference type="SAM" id="Phobius"/>
    </source>
</evidence>
<dbReference type="Pfam" id="PF22085">
    <property type="entry name" value="NorB_cytochrome_c-like"/>
    <property type="match status" value="1"/>
</dbReference>
<feature type="domain" description="Cytochrome oxidase subunit I profile" evidence="3">
    <location>
        <begin position="459"/>
        <end position="677"/>
    </location>
</feature>
<accession>A0A1H6HV74</accession>
<dbReference type="SUPFAM" id="SSF81442">
    <property type="entry name" value="Cytochrome c oxidase subunit I-like"/>
    <property type="match status" value="1"/>
</dbReference>
<keyword evidence="2" id="KW-0472">Membrane</keyword>
<dbReference type="InterPro" id="IPR000883">
    <property type="entry name" value="Cyt_C_Oxase_1"/>
</dbReference>
<keyword evidence="2" id="KW-1133">Transmembrane helix</keyword>
<dbReference type="GO" id="GO:0009060">
    <property type="term" value="P:aerobic respiration"/>
    <property type="evidence" value="ECO:0007669"/>
    <property type="project" value="InterPro"/>
</dbReference>
<name>A0A1H6HV74_9EURY</name>
<feature type="transmembrane region" description="Helical" evidence="2">
    <location>
        <begin position="714"/>
        <end position="733"/>
    </location>
</feature>
<feature type="transmembrane region" description="Helical" evidence="2">
    <location>
        <begin position="334"/>
        <end position="353"/>
    </location>
</feature>
<feature type="transmembrane region" description="Helical" evidence="2">
    <location>
        <begin position="485"/>
        <end position="505"/>
    </location>
</feature>
<feature type="transmembrane region" description="Helical" evidence="2">
    <location>
        <begin position="278"/>
        <end position="301"/>
    </location>
</feature>
<keyword evidence="2" id="KW-0812">Transmembrane</keyword>
<dbReference type="OrthoDB" id="234602at2157"/>
<dbReference type="Gene3D" id="1.20.210.10">
    <property type="entry name" value="Cytochrome c oxidase-like, subunit I domain"/>
    <property type="match status" value="1"/>
</dbReference>
<dbReference type="GO" id="GO:0016020">
    <property type="term" value="C:membrane"/>
    <property type="evidence" value="ECO:0007669"/>
    <property type="project" value="InterPro"/>
</dbReference>
<dbReference type="AlphaFoldDB" id="A0A1H6HV74"/>
<feature type="transmembrane region" description="Helical" evidence="2">
    <location>
        <begin position="585"/>
        <end position="608"/>
    </location>
</feature>
<protein>
    <submittedName>
        <fullName evidence="4">Nitric oxide reductase, NorZ apoprotein</fullName>
    </submittedName>
</protein>
<dbReference type="GO" id="GO:0004129">
    <property type="term" value="F:cytochrome-c oxidase activity"/>
    <property type="evidence" value="ECO:0007669"/>
    <property type="project" value="InterPro"/>
</dbReference>
<feature type="transmembrane region" description="Helical" evidence="2">
    <location>
        <begin position="412"/>
        <end position="432"/>
    </location>
</feature>
<evidence type="ECO:0000259" key="3">
    <source>
        <dbReference type="PROSITE" id="PS50855"/>
    </source>
</evidence>
<evidence type="ECO:0000313" key="4">
    <source>
        <dbReference type="EMBL" id="SEH37944.1"/>
    </source>
</evidence>
<feature type="transmembrane region" description="Helical" evidence="2">
    <location>
        <begin position="517"/>
        <end position="538"/>
    </location>
</feature>
<dbReference type="Pfam" id="PF00115">
    <property type="entry name" value="COX1"/>
    <property type="match status" value="1"/>
</dbReference>
<dbReference type="STRING" id="1267564.SAMN05192561_101293"/>
<dbReference type="PANTHER" id="PTHR10422">
    <property type="entry name" value="CYTOCHROME C OXIDASE SUBUNIT 1"/>
    <property type="match status" value="1"/>
</dbReference>
<feature type="transmembrane region" description="Helical" evidence="2">
    <location>
        <begin position="663"/>
        <end position="686"/>
    </location>
</feature>
<sequence>MELTRRTIAKVLAVVFVVNLIVMGGGAVYSAQQVPPIPQEVTGPDSDVVVTQTQVQDGKVVFQQNGLMNHGSILGNGAYYGVDYTADALALKREGMREYYSQERYEASYDALPGPKQSAVDRLVRDDLDGTIAEGQTTIEYSAAEAYAHEQVRETYVERYHEGAPERGVPAGFVGSAEEASEFADFALWTAWISHTDRPGGEGSFTNDWPYDPAAGNTPTGATMVWSVISMVILVGAVGIGVWLYRSVTLPEPEVTGIEIPPPDEISLTPSQRAATRFIPLAGALFAVQVLLGGLLAHYYIERHAFFGIEEVFGVSILGAFPFALAKTFHLDLGILWIAALWLGAGLFLPPLLTGHEPDHQPTAVNGLLVALVVATVGGMAGVWLGAQGYIDGDLWWIIGNEGLEYLEVGRLWQVGLLVGFVAWTAFVWRGFKPLLDRESPYGLAHMIVYAGGSIGLLFTAGFFYTPKTNIVMTEFWRWWVVHMWVEGAFEFFIVAIVGLTLVSMGLLRKRSAEKAVAFQALFVMGSGVIGASHHYWWVGQPDVWIPLGTVFSTLELIPLILILFEAMGQYRALATSDETFPYTLPFMFIIASGFWNFLGAGVLGFFINLPLVNYYEHGTYLTVGHAHAAMFGAFGFLALGMATYMLRIATVPSRWTERRLRWAFWLWNVGLAVMVFVSVLPVGFLQLEVAFTEGYAAARSLTFYNGDLVQTLFWARLPGDTLIILGTFVFLYDMVAKRFTLRSVSMPADPPAPGSIPDRMIAAAEEDRTAAEEDRTVAEDDD</sequence>
<feature type="compositionally biased region" description="Basic and acidic residues" evidence="1">
    <location>
        <begin position="766"/>
        <end position="783"/>
    </location>
</feature>
<organism evidence="4 5">
    <name type="scientific">Halopenitus malekzadehii</name>
    <dbReference type="NCBI Taxonomy" id="1267564"/>
    <lineage>
        <taxon>Archaea</taxon>
        <taxon>Methanobacteriati</taxon>
        <taxon>Methanobacteriota</taxon>
        <taxon>Stenosarchaea group</taxon>
        <taxon>Halobacteria</taxon>
        <taxon>Halobacteriales</taxon>
        <taxon>Haloferacaceae</taxon>
        <taxon>Halopenitus</taxon>
    </lineage>
</organism>
<evidence type="ECO:0000256" key="1">
    <source>
        <dbReference type="SAM" id="MobiDB-lite"/>
    </source>
</evidence>
<dbReference type="PANTHER" id="PTHR10422:SF38">
    <property type="entry name" value="CYTOCHROME B SUBUNIT OF NITRIC OXIDE REDUCTASE"/>
    <property type="match status" value="1"/>
</dbReference>
<dbReference type="PROSITE" id="PS50855">
    <property type="entry name" value="COX1"/>
    <property type="match status" value="1"/>
</dbReference>
<feature type="transmembrane region" description="Helical" evidence="2">
    <location>
        <begin position="365"/>
        <end position="387"/>
    </location>
</feature>
<dbReference type="GO" id="GO:0020037">
    <property type="term" value="F:heme binding"/>
    <property type="evidence" value="ECO:0007669"/>
    <property type="project" value="InterPro"/>
</dbReference>
<dbReference type="Proteomes" id="UP000199215">
    <property type="component" value="Unassembled WGS sequence"/>
</dbReference>
<feature type="transmembrane region" description="Helical" evidence="2">
    <location>
        <begin position="224"/>
        <end position="245"/>
    </location>
</feature>
<feature type="transmembrane region" description="Helical" evidence="2">
    <location>
        <begin position="628"/>
        <end position="651"/>
    </location>
</feature>
<reference evidence="4 5" key="1">
    <citation type="submission" date="2016-10" db="EMBL/GenBank/DDBJ databases">
        <authorList>
            <person name="de Groot N.N."/>
        </authorList>
    </citation>
    <scope>NUCLEOTIDE SEQUENCE [LARGE SCALE GENOMIC DNA]</scope>
    <source>
        <strain evidence="4 5">IBRC-M10418</strain>
    </source>
</reference>
<dbReference type="InterPro" id="IPR023616">
    <property type="entry name" value="Cyt_c_oxase-like_su1_dom"/>
</dbReference>
<evidence type="ECO:0000313" key="5">
    <source>
        <dbReference type="Proteomes" id="UP000199215"/>
    </source>
</evidence>
<feature type="transmembrane region" description="Helical" evidence="2">
    <location>
        <begin position="444"/>
        <end position="465"/>
    </location>
</feature>
<feature type="region of interest" description="Disordered" evidence="1">
    <location>
        <begin position="749"/>
        <end position="783"/>
    </location>
</feature>
<dbReference type="EMBL" id="FNWU01000001">
    <property type="protein sequence ID" value="SEH37944.1"/>
    <property type="molecule type" value="Genomic_DNA"/>
</dbReference>
<dbReference type="InterPro" id="IPR036927">
    <property type="entry name" value="Cyt_c_oxase-like_su1_sf"/>
</dbReference>